<keyword evidence="1" id="KW-0812">Transmembrane</keyword>
<evidence type="ECO:0000313" key="4">
    <source>
        <dbReference type="Proteomes" id="UP000277094"/>
    </source>
</evidence>
<evidence type="ECO:0000256" key="1">
    <source>
        <dbReference type="SAM" id="Phobius"/>
    </source>
</evidence>
<gene>
    <name evidence="3" type="ORF">EFL95_18860</name>
</gene>
<dbReference type="RefSeq" id="WP_123235657.1">
    <property type="nucleotide sequence ID" value="NZ_RJSG01000006.1"/>
</dbReference>
<keyword evidence="4" id="KW-1185">Reference proteome</keyword>
<evidence type="ECO:0000259" key="2">
    <source>
        <dbReference type="Pfam" id="PF26571"/>
    </source>
</evidence>
<reference evidence="3 4" key="1">
    <citation type="submission" date="2018-11" db="EMBL/GenBank/DDBJ databases">
        <authorList>
            <person name="Li F."/>
        </authorList>
    </citation>
    <scope>NUCLEOTIDE SEQUENCE [LARGE SCALE GENOMIC DNA]</scope>
    <source>
        <strain evidence="3 4">KIS18-7</strain>
    </source>
</reference>
<feature type="domain" description="ARB-07466-like C-terminal" evidence="2">
    <location>
        <begin position="122"/>
        <end position="222"/>
    </location>
</feature>
<keyword evidence="1" id="KW-0472">Membrane</keyword>
<proteinExistence type="predicted"/>
<dbReference type="OrthoDB" id="5171895at2"/>
<sequence>MSTRGSLTRRGRIVVGTAVLLLLAGSVVIFTRMLSGPACTVTAGGRTVDLSSDQAEAVTTALAPQVRPSGPAAKTLVHRAAPGLAPDDAALVAKAVTGRLHAALSCRSGGAGTSEPDTLDSRGLTARAERVRQDVLKRFGDLPLGGYAPGGVHTGHMPGSAHYEGRAVDTFFRPITAANKNRGWQLAQYLVANASRLAIETVIFDDRIWTASRGRDGWRHYVVPDPQNAHNAAERAILEHRDHVHYDVTD</sequence>
<dbReference type="EMBL" id="RJSG01000006">
    <property type="protein sequence ID" value="RNL75469.1"/>
    <property type="molecule type" value="Genomic_DNA"/>
</dbReference>
<dbReference type="InterPro" id="IPR058593">
    <property type="entry name" value="ARB_07466-like_C"/>
</dbReference>
<organism evidence="3 4">
    <name type="scientific">Nocardioides marmorisolisilvae</name>
    <dbReference type="NCBI Taxonomy" id="1542737"/>
    <lineage>
        <taxon>Bacteria</taxon>
        <taxon>Bacillati</taxon>
        <taxon>Actinomycetota</taxon>
        <taxon>Actinomycetes</taxon>
        <taxon>Propionibacteriales</taxon>
        <taxon>Nocardioidaceae</taxon>
        <taxon>Nocardioides</taxon>
    </lineage>
</organism>
<protein>
    <recommendedName>
        <fullName evidence="2">ARB-07466-like C-terminal domain-containing protein</fullName>
    </recommendedName>
</protein>
<name>A0A3N0DIH4_9ACTN</name>
<dbReference type="Pfam" id="PF26571">
    <property type="entry name" value="VldE"/>
    <property type="match status" value="1"/>
</dbReference>
<accession>A0A3N0DIH4</accession>
<feature type="transmembrane region" description="Helical" evidence="1">
    <location>
        <begin position="12"/>
        <end position="34"/>
    </location>
</feature>
<comment type="caution">
    <text evidence="3">The sequence shown here is derived from an EMBL/GenBank/DDBJ whole genome shotgun (WGS) entry which is preliminary data.</text>
</comment>
<dbReference type="Proteomes" id="UP000277094">
    <property type="component" value="Unassembled WGS sequence"/>
</dbReference>
<dbReference type="AlphaFoldDB" id="A0A3N0DIH4"/>
<evidence type="ECO:0000313" key="3">
    <source>
        <dbReference type="EMBL" id="RNL75469.1"/>
    </source>
</evidence>
<keyword evidence="1" id="KW-1133">Transmembrane helix</keyword>